<comment type="subcellular location">
    <subcellularLocation>
        <location evidence="1">Membrane</location>
        <topology evidence="1">Multi-pass membrane protein</topology>
    </subcellularLocation>
</comment>
<evidence type="ECO:0000256" key="7">
    <source>
        <dbReference type="ARBA" id="ARBA00023224"/>
    </source>
</evidence>
<proteinExistence type="predicted"/>
<evidence type="ECO:0000256" key="4">
    <source>
        <dbReference type="ARBA" id="ARBA00023040"/>
    </source>
</evidence>
<feature type="transmembrane region" description="Helical" evidence="8">
    <location>
        <begin position="85"/>
        <end position="109"/>
    </location>
</feature>
<evidence type="ECO:0000313" key="11">
    <source>
        <dbReference type="Proteomes" id="UP000507470"/>
    </source>
</evidence>
<evidence type="ECO:0000256" key="1">
    <source>
        <dbReference type="ARBA" id="ARBA00004141"/>
    </source>
</evidence>
<feature type="transmembrane region" description="Helical" evidence="8">
    <location>
        <begin position="170"/>
        <end position="192"/>
    </location>
</feature>
<evidence type="ECO:0000256" key="8">
    <source>
        <dbReference type="SAM" id="Phobius"/>
    </source>
</evidence>
<dbReference type="OrthoDB" id="10015560at2759"/>
<keyword evidence="5 8" id="KW-0472">Membrane</keyword>
<evidence type="ECO:0000256" key="6">
    <source>
        <dbReference type="ARBA" id="ARBA00023170"/>
    </source>
</evidence>
<feature type="domain" description="G-protein coupled receptors family 1 profile" evidence="9">
    <location>
        <begin position="23"/>
        <end position="340"/>
    </location>
</feature>
<dbReference type="PROSITE" id="PS50262">
    <property type="entry name" value="G_PROTEIN_RECEP_F1_2"/>
    <property type="match status" value="1"/>
</dbReference>
<dbReference type="PRINTS" id="PR00237">
    <property type="entry name" value="GPCRRHODOPSN"/>
</dbReference>
<evidence type="ECO:0000259" key="9">
    <source>
        <dbReference type="PROSITE" id="PS50262"/>
    </source>
</evidence>
<keyword evidence="6" id="KW-0675">Receptor</keyword>
<accession>A0A6J8E4A5</accession>
<dbReference type="GO" id="GO:0016020">
    <property type="term" value="C:membrane"/>
    <property type="evidence" value="ECO:0007669"/>
    <property type="project" value="UniProtKB-SubCell"/>
</dbReference>
<dbReference type="Pfam" id="PF00001">
    <property type="entry name" value="7tm_1"/>
    <property type="match status" value="1"/>
</dbReference>
<dbReference type="Gene3D" id="1.20.1070.10">
    <property type="entry name" value="Rhodopsin 7-helix transmembrane proteins"/>
    <property type="match status" value="1"/>
</dbReference>
<sequence length="367" mass="42912">MDTSVKLGVGITFSLIVILGLLLNILYVFVFIRRRQLRQPTKYFLFSLALVDVLSISFWTLFSLISAFLGKWELSTEVCQLQEFTMSFCLLLNMHTFMILALERALFLLKPSRHSEICINTVILIILIAMWLFDAVISIFPFTGWGEISYFENQFQCSMDYEKNTRQMRFSTAIAVGIPFLVMVIAYVIIFIKMKRLQKGVSKGGQIILEQADFANGDSYAARLKRQQLKFQNAGMKRKKPILGREIDKDGFARDESSDEENKTSKDTKEVKNIFYLYKSDVTLIKTYLIITVTYLLLWVPYIIITYVQTFDRYHGIPDVMFYIFVIFTHCTAFAKPMTYVIQNENIRTHFRKTLTKKTKYRNFERN</sequence>
<feature type="transmembrane region" description="Helical" evidence="8">
    <location>
        <begin position="288"/>
        <end position="308"/>
    </location>
</feature>
<evidence type="ECO:0000256" key="3">
    <source>
        <dbReference type="ARBA" id="ARBA00022989"/>
    </source>
</evidence>
<dbReference type="SMART" id="SM01381">
    <property type="entry name" value="7TM_GPCR_Srsx"/>
    <property type="match status" value="1"/>
</dbReference>
<feature type="transmembrane region" description="Helical" evidence="8">
    <location>
        <begin position="44"/>
        <end position="65"/>
    </location>
</feature>
<keyword evidence="3 8" id="KW-1133">Transmembrane helix</keyword>
<dbReference type="SUPFAM" id="SSF81321">
    <property type="entry name" value="Family A G protein-coupled receptor-like"/>
    <property type="match status" value="1"/>
</dbReference>
<dbReference type="InterPro" id="IPR017452">
    <property type="entry name" value="GPCR_Rhodpsn_7TM"/>
</dbReference>
<reference evidence="10 11" key="1">
    <citation type="submission" date="2020-06" db="EMBL/GenBank/DDBJ databases">
        <authorList>
            <person name="Li R."/>
            <person name="Bekaert M."/>
        </authorList>
    </citation>
    <scope>NUCLEOTIDE SEQUENCE [LARGE SCALE GENOMIC DNA]</scope>
    <source>
        <strain evidence="11">wild</strain>
    </source>
</reference>
<dbReference type="Proteomes" id="UP000507470">
    <property type="component" value="Unassembled WGS sequence"/>
</dbReference>
<organism evidence="10 11">
    <name type="scientific">Mytilus coruscus</name>
    <name type="common">Sea mussel</name>
    <dbReference type="NCBI Taxonomy" id="42192"/>
    <lineage>
        <taxon>Eukaryota</taxon>
        <taxon>Metazoa</taxon>
        <taxon>Spiralia</taxon>
        <taxon>Lophotrochozoa</taxon>
        <taxon>Mollusca</taxon>
        <taxon>Bivalvia</taxon>
        <taxon>Autobranchia</taxon>
        <taxon>Pteriomorphia</taxon>
        <taxon>Mytilida</taxon>
        <taxon>Mytiloidea</taxon>
        <taxon>Mytilidae</taxon>
        <taxon>Mytilinae</taxon>
        <taxon>Mytilus</taxon>
    </lineage>
</organism>
<protein>
    <recommendedName>
        <fullName evidence="9">G-protein coupled receptors family 1 profile domain-containing protein</fullName>
    </recommendedName>
</protein>
<dbReference type="AlphaFoldDB" id="A0A6J8E4A5"/>
<dbReference type="CDD" id="cd00637">
    <property type="entry name" value="7tm_classA_rhodopsin-like"/>
    <property type="match status" value="1"/>
</dbReference>
<keyword evidence="7" id="KW-0807">Transducer</keyword>
<dbReference type="InterPro" id="IPR000276">
    <property type="entry name" value="GPCR_Rhodpsn"/>
</dbReference>
<dbReference type="GO" id="GO:0004930">
    <property type="term" value="F:G protein-coupled receptor activity"/>
    <property type="evidence" value="ECO:0007669"/>
    <property type="project" value="UniProtKB-KW"/>
</dbReference>
<dbReference type="PANTHER" id="PTHR24240">
    <property type="entry name" value="OPSIN"/>
    <property type="match status" value="1"/>
</dbReference>
<dbReference type="EMBL" id="CACVKT020008353">
    <property type="protein sequence ID" value="CAC5414873.1"/>
    <property type="molecule type" value="Genomic_DNA"/>
</dbReference>
<evidence type="ECO:0000256" key="2">
    <source>
        <dbReference type="ARBA" id="ARBA00022692"/>
    </source>
</evidence>
<feature type="transmembrane region" description="Helical" evidence="8">
    <location>
        <begin position="121"/>
        <end position="142"/>
    </location>
</feature>
<gene>
    <name evidence="10" type="ORF">MCOR_47610</name>
</gene>
<keyword evidence="11" id="KW-1185">Reference proteome</keyword>
<evidence type="ECO:0000256" key="5">
    <source>
        <dbReference type="ARBA" id="ARBA00023136"/>
    </source>
</evidence>
<evidence type="ECO:0000313" key="10">
    <source>
        <dbReference type="EMBL" id="CAC5414873.1"/>
    </source>
</evidence>
<feature type="transmembrane region" description="Helical" evidence="8">
    <location>
        <begin position="12"/>
        <end position="32"/>
    </location>
</feature>
<keyword evidence="2 8" id="KW-0812">Transmembrane</keyword>
<feature type="transmembrane region" description="Helical" evidence="8">
    <location>
        <begin position="320"/>
        <end position="342"/>
    </location>
</feature>
<name>A0A6J8E4A5_MYTCO</name>
<dbReference type="InterPro" id="IPR050125">
    <property type="entry name" value="GPCR_opsins"/>
</dbReference>
<keyword evidence="4" id="KW-0297">G-protein coupled receptor</keyword>